<gene>
    <name evidence="4" type="ORF">DCAF_LOCUS18207</name>
</gene>
<protein>
    <recommendedName>
        <fullName evidence="6">CCR4-NOT transcription complex subunit 10</fullName>
    </recommendedName>
</protein>
<dbReference type="GO" id="GO:0006402">
    <property type="term" value="P:mRNA catabolic process"/>
    <property type="evidence" value="ECO:0007669"/>
    <property type="project" value="TreeGrafter"/>
</dbReference>
<organism evidence="4 5">
    <name type="scientific">Dovyalis caffra</name>
    <dbReference type="NCBI Taxonomy" id="77055"/>
    <lineage>
        <taxon>Eukaryota</taxon>
        <taxon>Viridiplantae</taxon>
        <taxon>Streptophyta</taxon>
        <taxon>Embryophyta</taxon>
        <taxon>Tracheophyta</taxon>
        <taxon>Spermatophyta</taxon>
        <taxon>Magnoliopsida</taxon>
        <taxon>eudicotyledons</taxon>
        <taxon>Gunneridae</taxon>
        <taxon>Pentapetalae</taxon>
        <taxon>rosids</taxon>
        <taxon>fabids</taxon>
        <taxon>Malpighiales</taxon>
        <taxon>Salicaceae</taxon>
        <taxon>Flacourtieae</taxon>
        <taxon>Dovyalis</taxon>
    </lineage>
</organism>
<feature type="repeat" description="TPR" evidence="2">
    <location>
        <begin position="444"/>
        <end position="477"/>
    </location>
</feature>
<dbReference type="PANTHER" id="PTHR12979">
    <property type="entry name" value="CCR4-NOT TRANSCRIPTION COMPLEX SUBUNIT 10"/>
    <property type="match status" value="1"/>
</dbReference>
<evidence type="ECO:0000256" key="2">
    <source>
        <dbReference type="PROSITE-ProRule" id="PRU00339"/>
    </source>
</evidence>
<dbReference type="PANTHER" id="PTHR12979:SF5">
    <property type="entry name" value="CCR4-NOT TRANSCRIPTION COMPLEX SUBUNIT 10"/>
    <property type="match status" value="1"/>
</dbReference>
<dbReference type="SMART" id="SM00028">
    <property type="entry name" value="TPR"/>
    <property type="match status" value="3"/>
</dbReference>
<name>A0AAV1S5N3_9ROSI</name>
<keyword evidence="2" id="KW-0802">TPR repeat</keyword>
<proteinExistence type="inferred from homology"/>
<dbReference type="InterPro" id="IPR039740">
    <property type="entry name" value="CNOT10"/>
</dbReference>
<evidence type="ECO:0000256" key="1">
    <source>
        <dbReference type="ARBA" id="ARBA00010080"/>
    </source>
</evidence>
<feature type="compositionally biased region" description="Gly residues" evidence="3">
    <location>
        <begin position="15"/>
        <end position="26"/>
    </location>
</feature>
<comment type="caution">
    <text evidence="4">The sequence shown here is derived from an EMBL/GenBank/DDBJ whole genome shotgun (WGS) entry which is preliminary data.</text>
</comment>
<dbReference type="InterPro" id="IPR011990">
    <property type="entry name" value="TPR-like_helical_dom_sf"/>
</dbReference>
<dbReference type="InterPro" id="IPR019734">
    <property type="entry name" value="TPR_rpt"/>
</dbReference>
<accession>A0AAV1S5N3</accession>
<dbReference type="EMBL" id="CAWUPB010001168">
    <property type="protein sequence ID" value="CAK7345382.1"/>
    <property type="molecule type" value="Genomic_DNA"/>
</dbReference>
<dbReference type="GO" id="GO:0030014">
    <property type="term" value="C:CCR4-NOT complex"/>
    <property type="evidence" value="ECO:0007669"/>
    <property type="project" value="InterPro"/>
</dbReference>
<dbReference type="SUPFAM" id="SSF48452">
    <property type="entry name" value="TPR-like"/>
    <property type="match status" value="2"/>
</dbReference>
<evidence type="ECO:0000256" key="3">
    <source>
        <dbReference type="SAM" id="MobiDB-lite"/>
    </source>
</evidence>
<dbReference type="Gene3D" id="1.25.40.10">
    <property type="entry name" value="Tetratricopeptide repeat domain"/>
    <property type="match status" value="2"/>
</dbReference>
<feature type="region of interest" description="Disordered" evidence="3">
    <location>
        <begin position="1"/>
        <end position="27"/>
    </location>
</feature>
<dbReference type="AlphaFoldDB" id="A0AAV1S5N3"/>
<dbReference type="GO" id="GO:0017148">
    <property type="term" value="P:negative regulation of translation"/>
    <property type="evidence" value="ECO:0007669"/>
    <property type="project" value="TreeGrafter"/>
</dbReference>
<dbReference type="Proteomes" id="UP001314170">
    <property type="component" value="Unassembled WGS sequence"/>
</dbReference>
<keyword evidence="5" id="KW-1185">Reference proteome</keyword>
<evidence type="ECO:0000313" key="4">
    <source>
        <dbReference type="EMBL" id="CAK7345382.1"/>
    </source>
</evidence>
<reference evidence="4 5" key="1">
    <citation type="submission" date="2024-01" db="EMBL/GenBank/DDBJ databases">
        <authorList>
            <person name="Waweru B."/>
        </authorList>
    </citation>
    <scope>NUCLEOTIDE SEQUENCE [LARGE SCALE GENOMIC DNA]</scope>
</reference>
<comment type="similarity">
    <text evidence="1">Belongs to the CNOT10 family.</text>
</comment>
<dbReference type="PROSITE" id="PS50005">
    <property type="entry name" value="TPR"/>
    <property type="match status" value="1"/>
</dbReference>
<evidence type="ECO:0008006" key="6">
    <source>
        <dbReference type="Google" id="ProtNLM"/>
    </source>
</evidence>
<evidence type="ECO:0000313" key="5">
    <source>
        <dbReference type="Proteomes" id="UP001314170"/>
    </source>
</evidence>
<sequence length="905" mass="99352">MDARDSTSNRDVSSSGGGGTSTGGGGGEDDPILSVTAALAKDAWLHFNSRRFNECLEVLYQLKQKKEDDPKVLHNIAIAEYCRDGYPDPKKLLEVLNNIESSYLRQTWSCGYWIVLYDLVFYPARKSEELAHASGEQVETVSNLGNKVVSGSKGSGATTQQASATNSTSVVYMDEFDPAVARLNIAIIWYHLHEYSKALSVLEPLYHNIEPIEERTALHVCLLLLDVALACQDASKSAVILFTIKLSLLGMGSGGRKDVLLYLEKAFGFGCVGQGDNGNTAQQQSANPVAKSLPVPSSSLGMDANSDLAASENTLENSLSRTLSLSDETLEYESMFSLDISGQNLARPAGLSPSTDLSRAPIDRSFSPSEMKLKLHLYKVQFLLLTRNLKQAKREVKLAINIARLRDSPMALLLKSQLEFARGNYRKAIKLLMASSNRTEMGISSMFNNLGCIYYQLGKYHTASVLFSKALTNSSSLRKDKPRKLLTFSQDKSLLIVYNCGVQHLACGKPLLAARCFEKASLVFYNQPLLWLRLAECCLMALEKGLLKAGQVLSEKSDVIVHVFGKGKWRHLAIENGISRNGYVDSVEKEDMFLGSDGQPKLSMSLARQCLLNALHLLDYSELNHLKAGFPSNLSLDENEMNEAGSMKSPNHKNLTGLDSKASSIGLGQVNANGDAKEQKGGTSQEIMQNSISFYEDICRRENQMIKQALLANLAYVELELENPEKALSTARSLLELPVCSRIYIFLGHLYAAEALCLLNKPKEAAEHLSIYLSGGNNVELPFSQEDFEQWRVEKAFDYEELNGGSVGMKNSSLEESLGIVFLNPAEAHGTLYANLAVMCAVQGDLERAHHFVTQALSLVPNRPEATLTAVYIDLLLGNSQAAIAKLKQCSRVRFLASGVQLNKC</sequence>